<dbReference type="AlphaFoldDB" id="A0A8H4AP21"/>
<keyword evidence="2" id="KW-1185">Reference proteome</keyword>
<protein>
    <submittedName>
        <fullName evidence="1">Uncharacterized protein</fullName>
    </submittedName>
</protein>
<accession>A0A8H4AP21</accession>
<name>A0A8H4AP21_GIGMA</name>
<sequence length="150" mass="17399">MNKCSSCSHHYLLDLLSIKEKLIKCVQIALFLKLKKRRKLENNETETTIETIPSHTLCDYVAKLISNTENTNKISFEIHIDLTNDMFSIATFDDLKSIVKLIIDKIEEGDDYVWSATMAPHISVQFSNIATYYFACSQCYELEREYKQSN</sequence>
<gene>
    <name evidence="1" type="ORF">F8M41_016800</name>
</gene>
<dbReference type="EMBL" id="WTPW01000371">
    <property type="protein sequence ID" value="KAF0518630.1"/>
    <property type="molecule type" value="Genomic_DNA"/>
</dbReference>
<dbReference type="Proteomes" id="UP000439903">
    <property type="component" value="Unassembled WGS sequence"/>
</dbReference>
<evidence type="ECO:0000313" key="1">
    <source>
        <dbReference type="EMBL" id="KAF0518630.1"/>
    </source>
</evidence>
<proteinExistence type="predicted"/>
<comment type="caution">
    <text evidence="1">The sequence shown here is derived from an EMBL/GenBank/DDBJ whole genome shotgun (WGS) entry which is preliminary data.</text>
</comment>
<reference evidence="1 2" key="1">
    <citation type="journal article" date="2019" name="Environ. Microbiol.">
        <title>At the nexus of three kingdoms: the genome of the mycorrhizal fungus Gigaspora margarita provides insights into plant, endobacterial and fungal interactions.</title>
        <authorList>
            <person name="Venice F."/>
            <person name="Ghignone S."/>
            <person name="Salvioli di Fossalunga A."/>
            <person name="Amselem J."/>
            <person name="Novero M."/>
            <person name="Xianan X."/>
            <person name="Sedzielewska Toro K."/>
            <person name="Morin E."/>
            <person name="Lipzen A."/>
            <person name="Grigoriev I.V."/>
            <person name="Henrissat B."/>
            <person name="Martin F.M."/>
            <person name="Bonfante P."/>
        </authorList>
    </citation>
    <scope>NUCLEOTIDE SEQUENCE [LARGE SCALE GENOMIC DNA]</scope>
    <source>
        <strain evidence="1 2">BEG34</strain>
    </source>
</reference>
<dbReference type="OrthoDB" id="2411931at2759"/>
<organism evidence="1 2">
    <name type="scientific">Gigaspora margarita</name>
    <dbReference type="NCBI Taxonomy" id="4874"/>
    <lineage>
        <taxon>Eukaryota</taxon>
        <taxon>Fungi</taxon>
        <taxon>Fungi incertae sedis</taxon>
        <taxon>Mucoromycota</taxon>
        <taxon>Glomeromycotina</taxon>
        <taxon>Glomeromycetes</taxon>
        <taxon>Diversisporales</taxon>
        <taxon>Gigasporaceae</taxon>
        <taxon>Gigaspora</taxon>
    </lineage>
</organism>
<evidence type="ECO:0000313" key="2">
    <source>
        <dbReference type="Proteomes" id="UP000439903"/>
    </source>
</evidence>